<dbReference type="InterPro" id="IPR000073">
    <property type="entry name" value="AB_hydrolase_1"/>
</dbReference>
<evidence type="ECO:0000259" key="5">
    <source>
        <dbReference type="Pfam" id="PF00561"/>
    </source>
</evidence>
<feature type="domain" description="Peptidase S33 tripeptidyl aminopeptidase-like C-terminal" evidence="6">
    <location>
        <begin position="418"/>
        <end position="512"/>
    </location>
</feature>
<reference evidence="7 8" key="1">
    <citation type="submission" date="2019-11" db="EMBL/GenBank/DDBJ databases">
        <authorList>
            <person name="Cao P."/>
        </authorList>
    </citation>
    <scope>NUCLEOTIDE SEQUENCE [LARGE SCALE GENOMIC DNA]</scope>
    <source>
        <strain evidence="7 8">NEAU-AAG5</strain>
    </source>
</reference>
<evidence type="ECO:0000259" key="6">
    <source>
        <dbReference type="Pfam" id="PF08386"/>
    </source>
</evidence>
<dbReference type="Pfam" id="PF08386">
    <property type="entry name" value="Abhydrolase_4"/>
    <property type="match status" value="1"/>
</dbReference>
<dbReference type="Proteomes" id="UP000432015">
    <property type="component" value="Unassembled WGS sequence"/>
</dbReference>
<dbReference type="GO" id="GO:0016787">
    <property type="term" value="F:hydrolase activity"/>
    <property type="evidence" value="ECO:0007669"/>
    <property type="project" value="UniProtKB-KW"/>
</dbReference>
<evidence type="ECO:0000313" key="8">
    <source>
        <dbReference type="Proteomes" id="UP000432015"/>
    </source>
</evidence>
<feature type="signal peptide" evidence="4">
    <location>
        <begin position="1"/>
        <end position="24"/>
    </location>
</feature>
<evidence type="ECO:0000256" key="2">
    <source>
        <dbReference type="ARBA" id="ARBA00022729"/>
    </source>
</evidence>
<dbReference type="ESTHER" id="9actn-a0a7k1ksi9">
    <property type="family name" value="Tiancimycin-TnmK-Tripeptidase-HIP"/>
</dbReference>
<protein>
    <submittedName>
        <fullName evidence="7">Alpha/beta fold hydrolase</fullName>
    </submittedName>
</protein>
<dbReference type="AlphaFoldDB" id="A0A7K1KSI9"/>
<proteinExistence type="inferred from homology"/>
<comment type="caution">
    <text evidence="7">The sequence shown here is derived from an EMBL/GenBank/DDBJ whole genome shotgun (WGS) entry which is preliminary data.</text>
</comment>
<dbReference type="InterPro" id="IPR029058">
    <property type="entry name" value="AB_hydrolase_fold"/>
</dbReference>
<gene>
    <name evidence="7" type="ORF">GNZ18_00805</name>
</gene>
<feature type="domain" description="AB hydrolase-1" evidence="5">
    <location>
        <begin position="137"/>
        <end position="254"/>
    </location>
</feature>
<keyword evidence="8" id="KW-1185">Reference proteome</keyword>
<dbReference type="PANTHER" id="PTHR43248:SF29">
    <property type="entry name" value="TRIPEPTIDYL AMINOPEPTIDASE"/>
    <property type="match status" value="1"/>
</dbReference>
<feature type="chain" id="PRO_5038731676" evidence="4">
    <location>
        <begin position="25"/>
        <end position="517"/>
    </location>
</feature>
<dbReference type="SUPFAM" id="SSF53474">
    <property type="entry name" value="alpha/beta-Hydrolases"/>
    <property type="match status" value="1"/>
</dbReference>
<dbReference type="InterPro" id="IPR013595">
    <property type="entry name" value="Pept_S33_TAP-like_C"/>
</dbReference>
<comment type="similarity">
    <text evidence="1">Belongs to the peptidase S33 family.</text>
</comment>
<name>A0A7K1KSI9_9ACTN</name>
<evidence type="ECO:0000256" key="3">
    <source>
        <dbReference type="ARBA" id="ARBA00022801"/>
    </source>
</evidence>
<dbReference type="InterPro" id="IPR051601">
    <property type="entry name" value="Serine_prot/Carboxylest_S33"/>
</dbReference>
<dbReference type="Gene3D" id="3.40.50.1820">
    <property type="entry name" value="alpha/beta hydrolase"/>
    <property type="match status" value="1"/>
</dbReference>
<evidence type="ECO:0000256" key="4">
    <source>
        <dbReference type="SAM" id="SignalP"/>
    </source>
</evidence>
<keyword evidence="2 4" id="KW-0732">Signal</keyword>
<organism evidence="7 8">
    <name type="scientific">Actinomadura litoris</name>
    <dbReference type="NCBI Taxonomy" id="2678616"/>
    <lineage>
        <taxon>Bacteria</taxon>
        <taxon>Bacillati</taxon>
        <taxon>Actinomycetota</taxon>
        <taxon>Actinomycetes</taxon>
        <taxon>Streptosporangiales</taxon>
        <taxon>Thermomonosporaceae</taxon>
        <taxon>Actinomadura</taxon>
    </lineage>
</organism>
<dbReference type="PANTHER" id="PTHR43248">
    <property type="entry name" value="2-SUCCINYL-6-HYDROXY-2,4-CYCLOHEXADIENE-1-CARBOXYLATE SYNTHASE"/>
    <property type="match status" value="1"/>
</dbReference>
<sequence>MTSRTFTRALARRLGALVALPVLAASGTVAAAAGPGPGPGLARYYGQHVTWTSCQQGSDDEQGRELDRAGARCARITVPLDHTRPGGRTITIALSRIAATDRDHRVGAMMLNEGGPAEPTLGMPLEARRYMGAVGARYDLVGMDPRFVGRSTPLDCGWPGGMWIRSAGSTRAAFDSQVALQKDLAERCARSSGDVLPYADTRDTARDIDIVRAVLGERRLSYLGYSYGSYLGAVYAQMFPGRTDRMVLDSPGDPRVWGPRLTGTEGPSERALRAWAAWTAARHGEYGLGRTRAAVLGTVARIVRASAARPLRVGRYTVDEHLVPYLVYGGVGNDRDEARASFASSVKVLDAAARGEEATPTPELEGALRFNLSGGSSALVSPAAAILCGDRAAPRDPEVYWGDVQRSRRRHPLFGPITNNIGPCAFWPAPPREQPTAITTGAPALLVSATGDTATTYRGALGLHGLMSGSRLLTLRGTIAHGIYGEYGAPCVDAKVNAYLASGTLPSRNPTCAPGRR</sequence>
<accession>A0A7K1KSI9</accession>
<dbReference type="EMBL" id="WOFH01000001">
    <property type="protein sequence ID" value="MUN35148.1"/>
    <property type="molecule type" value="Genomic_DNA"/>
</dbReference>
<evidence type="ECO:0000256" key="1">
    <source>
        <dbReference type="ARBA" id="ARBA00010088"/>
    </source>
</evidence>
<dbReference type="RefSeq" id="WP_156214134.1">
    <property type="nucleotide sequence ID" value="NZ_WOFH01000001.1"/>
</dbReference>
<evidence type="ECO:0000313" key="7">
    <source>
        <dbReference type="EMBL" id="MUN35148.1"/>
    </source>
</evidence>
<dbReference type="Pfam" id="PF00561">
    <property type="entry name" value="Abhydrolase_1"/>
    <property type="match status" value="1"/>
</dbReference>
<keyword evidence="3 7" id="KW-0378">Hydrolase</keyword>